<gene>
    <name evidence="2" type="ORF">GCM10009665_00290</name>
</gene>
<name>A0ABN1VJU0_9ACTN</name>
<feature type="region of interest" description="Disordered" evidence="1">
    <location>
        <begin position="98"/>
        <end position="121"/>
    </location>
</feature>
<accession>A0ABN1VJU0</accession>
<dbReference type="PROSITE" id="PS51257">
    <property type="entry name" value="PROKAR_LIPOPROTEIN"/>
    <property type="match status" value="1"/>
</dbReference>
<keyword evidence="3" id="KW-1185">Reference proteome</keyword>
<organism evidence="2 3">
    <name type="scientific">Kitasatospora nipponensis</name>
    <dbReference type="NCBI Taxonomy" id="258049"/>
    <lineage>
        <taxon>Bacteria</taxon>
        <taxon>Bacillati</taxon>
        <taxon>Actinomycetota</taxon>
        <taxon>Actinomycetes</taxon>
        <taxon>Kitasatosporales</taxon>
        <taxon>Streptomycetaceae</taxon>
        <taxon>Kitasatospora</taxon>
    </lineage>
</organism>
<dbReference type="EMBL" id="BAAALF010000001">
    <property type="protein sequence ID" value="GAA1214496.1"/>
    <property type="molecule type" value="Genomic_DNA"/>
</dbReference>
<reference evidence="2 3" key="1">
    <citation type="journal article" date="2019" name="Int. J. Syst. Evol. Microbiol.">
        <title>The Global Catalogue of Microorganisms (GCM) 10K type strain sequencing project: providing services to taxonomists for standard genome sequencing and annotation.</title>
        <authorList>
            <consortium name="The Broad Institute Genomics Platform"/>
            <consortium name="The Broad Institute Genome Sequencing Center for Infectious Disease"/>
            <person name="Wu L."/>
            <person name="Ma J."/>
        </authorList>
    </citation>
    <scope>NUCLEOTIDE SEQUENCE [LARGE SCALE GENOMIC DNA]</scope>
    <source>
        <strain evidence="2 3">JCM 13004</strain>
    </source>
</reference>
<feature type="compositionally biased region" description="Polar residues" evidence="1">
    <location>
        <begin position="98"/>
        <end position="107"/>
    </location>
</feature>
<proteinExistence type="predicted"/>
<evidence type="ECO:0000313" key="2">
    <source>
        <dbReference type="EMBL" id="GAA1214496.1"/>
    </source>
</evidence>
<dbReference type="Proteomes" id="UP001500037">
    <property type="component" value="Unassembled WGS sequence"/>
</dbReference>
<sequence length="121" mass="13326">MRVDRLRGRLRGRPWVRRSRALAAAAVVAGVASGCGPNTDAYVALQTVMKNHITTQDHRPVASVSCTPHVHDTAREETAHLRCLVVFQDRTSYTANAAIHNQNSGGTHNRPDSYSWDSPPR</sequence>
<protein>
    <recommendedName>
        <fullName evidence="4">Lipoprotein</fullName>
    </recommendedName>
</protein>
<dbReference type="RefSeq" id="WP_344437475.1">
    <property type="nucleotide sequence ID" value="NZ_BAAALF010000001.1"/>
</dbReference>
<evidence type="ECO:0000256" key="1">
    <source>
        <dbReference type="SAM" id="MobiDB-lite"/>
    </source>
</evidence>
<evidence type="ECO:0008006" key="4">
    <source>
        <dbReference type="Google" id="ProtNLM"/>
    </source>
</evidence>
<comment type="caution">
    <text evidence="2">The sequence shown here is derived from an EMBL/GenBank/DDBJ whole genome shotgun (WGS) entry which is preliminary data.</text>
</comment>
<evidence type="ECO:0000313" key="3">
    <source>
        <dbReference type="Proteomes" id="UP001500037"/>
    </source>
</evidence>